<dbReference type="InterPro" id="IPR033121">
    <property type="entry name" value="PEPTIDASE_A1"/>
</dbReference>
<comment type="caution">
    <text evidence="4">The sequence shown here is derived from an EMBL/GenBank/DDBJ whole genome shotgun (WGS) entry which is preliminary data.</text>
</comment>
<dbReference type="PROSITE" id="PS51767">
    <property type="entry name" value="PEPTIDASE_A1"/>
    <property type="match status" value="1"/>
</dbReference>
<reference evidence="4 5" key="1">
    <citation type="submission" date="2017-01" db="EMBL/GenBank/DDBJ databases">
        <title>Draft genome sequence of Diplodia seriata F98.1, a fungal species involved in grapevine trunk diseases.</title>
        <authorList>
            <person name="Robert-Siegwald G."/>
            <person name="Vallet J."/>
            <person name="Abou-Mansour E."/>
            <person name="Xu J."/>
            <person name="Rey P."/>
            <person name="Bertsch C."/>
            <person name="Rego C."/>
            <person name="Larignon P."/>
            <person name="Fontaine F."/>
            <person name="Lebrun M.-H."/>
        </authorList>
    </citation>
    <scope>NUCLEOTIDE SEQUENCE [LARGE SCALE GENOMIC DNA]</scope>
    <source>
        <strain evidence="4 5">F98.1</strain>
    </source>
</reference>
<keyword evidence="2" id="KW-1133">Transmembrane helix</keyword>
<evidence type="ECO:0000256" key="1">
    <source>
        <dbReference type="SAM" id="MobiDB-lite"/>
    </source>
</evidence>
<dbReference type="EMBL" id="MSZU01000084">
    <property type="protein sequence ID" value="OMP85624.1"/>
    <property type="molecule type" value="Genomic_DNA"/>
</dbReference>
<feature type="transmembrane region" description="Helical" evidence="2">
    <location>
        <begin position="424"/>
        <end position="445"/>
    </location>
</feature>
<feature type="compositionally biased region" description="Polar residues" evidence="1">
    <location>
        <begin position="493"/>
        <end position="505"/>
    </location>
</feature>
<evidence type="ECO:0000256" key="2">
    <source>
        <dbReference type="SAM" id="Phobius"/>
    </source>
</evidence>
<dbReference type="OrthoDB" id="4074350at2759"/>
<accession>A0A1S8BDS2</accession>
<protein>
    <recommendedName>
        <fullName evidence="3">Peptidase A1 domain-containing protein</fullName>
    </recommendedName>
</protein>
<organism evidence="4 5">
    <name type="scientific">Diplodia seriata</name>
    <dbReference type="NCBI Taxonomy" id="420778"/>
    <lineage>
        <taxon>Eukaryota</taxon>
        <taxon>Fungi</taxon>
        <taxon>Dikarya</taxon>
        <taxon>Ascomycota</taxon>
        <taxon>Pezizomycotina</taxon>
        <taxon>Dothideomycetes</taxon>
        <taxon>Dothideomycetes incertae sedis</taxon>
        <taxon>Botryosphaeriales</taxon>
        <taxon>Botryosphaeriaceae</taxon>
        <taxon>Diplodia</taxon>
    </lineage>
</organism>
<feature type="region of interest" description="Disordered" evidence="1">
    <location>
        <begin position="484"/>
        <end position="514"/>
    </location>
</feature>
<evidence type="ECO:0000313" key="5">
    <source>
        <dbReference type="Proteomes" id="UP000190776"/>
    </source>
</evidence>
<evidence type="ECO:0000259" key="3">
    <source>
        <dbReference type="PROSITE" id="PS51767"/>
    </source>
</evidence>
<dbReference type="AlphaFoldDB" id="A0A1S8BDS2"/>
<keyword evidence="2" id="KW-0812">Transmembrane</keyword>
<sequence>MANNSSTSSPYVFPPSQGFHGNDGLWSTFIMRIGSPAQNFHILPSTNGDNVVIPLIDGCAGDDGISATLCGSLRGAMPFNNRESTGFAVNSSTSWRNIGIFSLPLGQQWGIEGAAQYGYDTVGLAVQNSGGPTLEDQVVAGIAMKEFFLGVFPLGTKPTNFSTFENPQPSYLVSLKDHDIIPGLGFGYTAGAHYQYTGVTGSLVVGGYDASRLDSNRTKTFTFGHDDNHSFMVGLQNIVAVNTLQGTVSPLTDGVVVSIDSTLPYLWLPGEVCDRFQAAFGLTYDEYSQMYLVNDTVHERLKQLNPRISLTLGDGTNSGTGSAVAIDLPYAAFDLQASWPIMENATNYFPLKRATNSTQYTLGRTFLQEAYLSADYERRVFNVSQATFASPMPEQEIVPVEPITNATEATAHSSPPSLSVPSKVGIGIGVAGAAILTLVVGLFCYKRRHGAQASPSTDIPCSPDALTVDAKEAASADIFEFHEDVRPNEADSDGSQRYELSSSQRPLELSPEGRVHEMMAENKVHEMA</sequence>
<evidence type="ECO:0000313" key="4">
    <source>
        <dbReference type="EMBL" id="OMP85624.1"/>
    </source>
</evidence>
<gene>
    <name evidence="4" type="ORF">BK809_0004295</name>
</gene>
<dbReference type="InterPro" id="IPR021109">
    <property type="entry name" value="Peptidase_aspartic_dom_sf"/>
</dbReference>
<keyword evidence="2" id="KW-0472">Membrane</keyword>
<name>A0A1S8BDS2_9PEZI</name>
<dbReference type="SUPFAM" id="SSF50630">
    <property type="entry name" value="Acid proteases"/>
    <property type="match status" value="1"/>
</dbReference>
<proteinExistence type="predicted"/>
<dbReference type="Proteomes" id="UP000190776">
    <property type="component" value="Unassembled WGS sequence"/>
</dbReference>
<dbReference type="STRING" id="420778.A0A1S8BDS2"/>
<feature type="domain" description="Peptidase A1" evidence="3">
    <location>
        <begin position="27"/>
        <end position="384"/>
    </location>
</feature>
<dbReference type="Gene3D" id="2.40.70.10">
    <property type="entry name" value="Acid Proteases"/>
    <property type="match status" value="2"/>
</dbReference>